<name>A0AAE9SSY2_9BRAD</name>
<organism evidence="2 3">
    <name type="scientific">Bradyrhizobium betae</name>
    <dbReference type="NCBI Taxonomy" id="244734"/>
    <lineage>
        <taxon>Bacteria</taxon>
        <taxon>Pseudomonadati</taxon>
        <taxon>Pseudomonadota</taxon>
        <taxon>Alphaproteobacteria</taxon>
        <taxon>Hyphomicrobiales</taxon>
        <taxon>Nitrobacteraceae</taxon>
        <taxon>Bradyrhizobium</taxon>
    </lineage>
</organism>
<reference evidence="2" key="1">
    <citation type="submission" date="2018-04" db="EMBL/GenBank/DDBJ databases">
        <title>Genomes of Endosymbiotic and Endophytic Bradyrhizobium Publication status.</title>
        <authorList>
            <person name="Guha S."/>
            <person name="Jorrin B."/>
            <person name="Sarkar M."/>
            <person name="Poole P.S."/>
            <person name="DasGupta M."/>
        </authorList>
    </citation>
    <scope>NUCLEOTIDE SEQUENCE</scope>
    <source>
        <strain evidence="2">WBOS16</strain>
    </source>
</reference>
<protein>
    <submittedName>
        <fullName evidence="2">DUF1365 domain-containing protein</fullName>
    </submittedName>
</protein>
<proteinExistence type="predicted"/>
<dbReference type="PANTHER" id="PTHR33973:SF4">
    <property type="entry name" value="OS07G0153300 PROTEIN"/>
    <property type="match status" value="1"/>
</dbReference>
<keyword evidence="1" id="KW-0812">Transmembrane</keyword>
<dbReference type="Proteomes" id="UP001058872">
    <property type="component" value="Chromosome"/>
</dbReference>
<sequence length="262" mass="29872">MARTTPTRAEDTTSPAALYWGKVMHARWRPVQHRFTYRVMNLLIDLDQLTEADHQSWLFGINRAAPFSFHEQDHGDGNNAGLSQYVRRIAAERDIDLTGGRVLLLCYPRVLGYVFNPLSIYFCHDAAGNLALLIYEVRNTFGEMHSYVLPVQGAEPGCAIRQSQTKEFYVSPFMEMETHYRFSVSPPQQDVKVRIVQSSKQGAMFAAAFSGRRRALTSHSLLAALFALPFLTIKVIAAIHWEAMRLWLKGVPYVPRLKQREI</sequence>
<dbReference type="PANTHER" id="PTHR33973">
    <property type="entry name" value="OS07G0153300 PROTEIN"/>
    <property type="match status" value="1"/>
</dbReference>
<keyword evidence="1" id="KW-1133">Transmembrane helix</keyword>
<dbReference type="InterPro" id="IPR010775">
    <property type="entry name" value="DUF1365"/>
</dbReference>
<dbReference type="Pfam" id="PF07103">
    <property type="entry name" value="DUF1365"/>
    <property type="match status" value="1"/>
</dbReference>
<feature type="transmembrane region" description="Helical" evidence="1">
    <location>
        <begin position="221"/>
        <end position="241"/>
    </location>
</feature>
<gene>
    <name evidence="2" type="ORF">DCM83_02385</name>
</gene>
<dbReference type="RefSeq" id="WP_257178348.1">
    <property type="nucleotide sequence ID" value="NZ_CP028989.1"/>
</dbReference>
<keyword evidence="1" id="KW-0472">Membrane</keyword>
<accession>A0AAE9SSY2</accession>
<evidence type="ECO:0000313" key="3">
    <source>
        <dbReference type="Proteomes" id="UP001058872"/>
    </source>
</evidence>
<dbReference type="EMBL" id="CP028989">
    <property type="protein sequence ID" value="UUO64186.1"/>
    <property type="molecule type" value="Genomic_DNA"/>
</dbReference>
<evidence type="ECO:0000256" key="1">
    <source>
        <dbReference type="SAM" id="Phobius"/>
    </source>
</evidence>
<dbReference type="AlphaFoldDB" id="A0AAE9SSY2"/>
<evidence type="ECO:0000313" key="2">
    <source>
        <dbReference type="EMBL" id="UUO64186.1"/>
    </source>
</evidence>